<evidence type="ECO:0000313" key="1">
    <source>
        <dbReference type="EMBL" id="SNW62979.1"/>
    </source>
</evidence>
<dbReference type="EMBL" id="LT906555">
    <property type="protein sequence ID" value="SNW62979.1"/>
    <property type="molecule type" value="Genomic_DNA"/>
</dbReference>
<dbReference type="Proteomes" id="UP000236316">
    <property type="component" value="Segment"/>
</dbReference>
<reference evidence="1" key="1">
    <citation type="submission" date="2017-08" db="EMBL/GenBank/DDBJ databases">
        <authorList>
            <consortium name="Urmite Genomes"/>
        </authorList>
    </citation>
    <scope>NUCLEOTIDE SEQUENCE [LARGE SCALE GENOMIC DNA]</scope>
    <source>
        <strain evidence="1">IHUMI-LCC2</strain>
    </source>
</reference>
<organism evidence="1">
    <name type="scientific">Orpheovirus IHUMI-LCC2</name>
    <dbReference type="NCBI Taxonomy" id="2023057"/>
    <lineage>
        <taxon>Viruses</taxon>
        <taxon>Varidnaviria</taxon>
        <taxon>Bamfordvirae</taxon>
        <taxon>Nucleocytoviricota</taxon>
        <taxon>Megaviricetes</taxon>
        <taxon>Pimascovirales</taxon>
        <taxon>Ocovirineae</taxon>
        <taxon>Orpheoviridae</taxon>
        <taxon>Alphaorpheovirus</taxon>
        <taxon>Alphaorpheovirus massiliense</taxon>
    </lineage>
</organism>
<accession>A0A2I2L693</accession>
<sequence length="367" mass="43897">MELFTLPNEILFTIFEYINKLDDINRFICSYKNGYMIRDYIRTIQKYTIENPKVLSLYPNLTKLDGFLLLYNKKLFNIYDMPCFSKIENLTIDLPLDCFYQPIYLYLNKYFQTNNNLNNITFIANDYHDGFGTEPSGYCKRFFNIKNRELYILDMNGVREDIDEIIMRKNVINLLMYNNIFDSVCINHTNDKDLSKLLLDQKVKSIKIHVYQEQINNYMKCNIFCKSLSSALYRLENINMIGTHLYYESRFTDAKIAFRLLIDNLYDRKAVNKKMKKLLIPIPASKLDKCFKIFPNVQKIVVLYDMDDSLQCENDLYSWMKTLSLPLCLKILYYGTQDIGRTESYNPKETYLYNNIQLISRYMNKWR</sequence>
<protein>
    <recommendedName>
        <fullName evidence="3">F-box domain-containing protein</fullName>
    </recommendedName>
</protein>
<proteinExistence type="predicted"/>
<gene>
    <name evidence="1" type="ORF">ORPV_1075</name>
</gene>
<name>A0A2I2L693_9VIRU</name>
<dbReference type="KEGG" id="vg:35381736"/>
<evidence type="ECO:0008006" key="3">
    <source>
        <dbReference type="Google" id="ProtNLM"/>
    </source>
</evidence>
<evidence type="ECO:0000313" key="2">
    <source>
        <dbReference type="Proteomes" id="UP000236316"/>
    </source>
</evidence>
<dbReference type="RefSeq" id="YP_009449281.1">
    <property type="nucleotide sequence ID" value="NC_036594.1"/>
</dbReference>
<keyword evidence="2" id="KW-1185">Reference proteome</keyword>
<dbReference type="GeneID" id="35381736"/>